<dbReference type="EMBL" id="JACHDD010000011">
    <property type="protein sequence ID" value="MBB5428009.1"/>
    <property type="molecule type" value="Genomic_DNA"/>
</dbReference>
<keyword evidence="3" id="KW-1185">Reference proteome</keyword>
<protein>
    <submittedName>
        <fullName evidence="2">Uncharacterized protein</fullName>
    </submittedName>
</protein>
<sequence>MTRRRAIERFEREDPSLHSPTSRSNCYLDAKVQLTEQGLHGKTLFDQPAPVALRVNVNMTDAPLTRKTDERLVWPEPDIDVAAAVLVTLTDGYGLKAKAGKCADRKTRRVLVTLDLKDKNCRR</sequence>
<feature type="region of interest" description="Disordered" evidence="1">
    <location>
        <begin position="1"/>
        <end position="22"/>
    </location>
</feature>
<comment type="caution">
    <text evidence="2">The sequence shown here is derived from an EMBL/GenBank/DDBJ whole genome shotgun (WGS) entry which is preliminary data.</text>
</comment>
<gene>
    <name evidence="2" type="ORF">HDG40_006195</name>
</gene>
<organism evidence="2 3">
    <name type="scientific">Paraburkholderia atlantica</name>
    <dbReference type="NCBI Taxonomy" id="2654982"/>
    <lineage>
        <taxon>Bacteria</taxon>
        <taxon>Pseudomonadati</taxon>
        <taxon>Pseudomonadota</taxon>
        <taxon>Betaproteobacteria</taxon>
        <taxon>Burkholderiales</taxon>
        <taxon>Burkholderiaceae</taxon>
        <taxon>Paraburkholderia</taxon>
    </lineage>
</organism>
<proteinExistence type="predicted"/>
<reference evidence="2 3" key="1">
    <citation type="submission" date="2020-08" db="EMBL/GenBank/DDBJ databases">
        <title>Genomic Encyclopedia of Type Strains, Phase IV (KMG-V): Genome sequencing to study the core and pangenomes of soil and plant-associated prokaryotes.</title>
        <authorList>
            <person name="Whitman W."/>
        </authorList>
    </citation>
    <scope>NUCLEOTIDE SEQUENCE [LARGE SCALE GENOMIC DNA]</scope>
    <source>
        <strain evidence="2 3">JPY158</strain>
    </source>
</reference>
<feature type="compositionally biased region" description="Basic and acidic residues" evidence="1">
    <location>
        <begin position="1"/>
        <end position="16"/>
    </location>
</feature>
<accession>A0A7W8QDI6</accession>
<evidence type="ECO:0000313" key="2">
    <source>
        <dbReference type="EMBL" id="MBB5428009.1"/>
    </source>
</evidence>
<dbReference type="Proteomes" id="UP000592780">
    <property type="component" value="Unassembled WGS sequence"/>
</dbReference>
<dbReference type="AlphaFoldDB" id="A0A7W8QDI6"/>
<evidence type="ECO:0000313" key="3">
    <source>
        <dbReference type="Proteomes" id="UP000592780"/>
    </source>
</evidence>
<dbReference type="RefSeq" id="WP_184132390.1">
    <property type="nucleotide sequence ID" value="NZ_JACHDD010000011.1"/>
</dbReference>
<name>A0A7W8QDI6_PARAM</name>
<evidence type="ECO:0000256" key="1">
    <source>
        <dbReference type="SAM" id="MobiDB-lite"/>
    </source>
</evidence>